<dbReference type="AlphaFoldDB" id="A0A1Y0IVE4"/>
<protein>
    <submittedName>
        <fullName evidence="2">Uncharacterized protein</fullName>
    </submittedName>
</protein>
<evidence type="ECO:0000256" key="1">
    <source>
        <dbReference type="SAM" id="SignalP"/>
    </source>
</evidence>
<feature type="chain" id="PRO_5011007670" evidence="1">
    <location>
        <begin position="25"/>
        <end position="120"/>
    </location>
</feature>
<dbReference type="KEGG" id="tum:CBW65_22485"/>
<feature type="signal peptide" evidence="1">
    <location>
        <begin position="1"/>
        <end position="24"/>
    </location>
</feature>
<dbReference type="EMBL" id="CP021434">
    <property type="protein sequence ID" value="ARU63455.1"/>
    <property type="molecule type" value="Genomic_DNA"/>
</dbReference>
<reference evidence="3" key="1">
    <citation type="submission" date="2017-05" db="EMBL/GenBank/DDBJ databases">
        <authorList>
            <person name="Sung H."/>
        </authorList>
    </citation>
    <scope>NUCLEOTIDE SEQUENCE [LARGE SCALE GENOMIC DNA]</scope>
    <source>
        <strain evidence="3">AR23208</strain>
    </source>
</reference>
<organism evidence="2 3">
    <name type="scientific">Tumebacillus avium</name>
    <dbReference type="NCBI Taxonomy" id="1903704"/>
    <lineage>
        <taxon>Bacteria</taxon>
        <taxon>Bacillati</taxon>
        <taxon>Bacillota</taxon>
        <taxon>Bacilli</taxon>
        <taxon>Bacillales</taxon>
        <taxon>Alicyclobacillaceae</taxon>
        <taxon>Tumebacillus</taxon>
    </lineage>
</organism>
<dbReference type="SUPFAM" id="SSF89260">
    <property type="entry name" value="Collagen-binding domain"/>
    <property type="match status" value="1"/>
</dbReference>
<sequence length="120" mass="13391">MKRKIATALLTSALLMTSASAAFAETEPNNTWETADVMFDNNSGDISNIDDQDWFYTTGGGTLYLDHQSFFGNTDMYVYNANMVRIGVYSTAGDEEVYLPYGTYYICVLGSSGHYALDWR</sequence>
<dbReference type="Proteomes" id="UP000195437">
    <property type="component" value="Chromosome"/>
</dbReference>
<accession>A0A1Y0IVE4</accession>
<name>A0A1Y0IVE4_9BACL</name>
<proteinExistence type="predicted"/>
<keyword evidence="1" id="KW-0732">Signal</keyword>
<keyword evidence="3" id="KW-1185">Reference proteome</keyword>
<evidence type="ECO:0000313" key="2">
    <source>
        <dbReference type="EMBL" id="ARU63455.1"/>
    </source>
</evidence>
<evidence type="ECO:0000313" key="3">
    <source>
        <dbReference type="Proteomes" id="UP000195437"/>
    </source>
</evidence>
<dbReference type="RefSeq" id="WP_087458799.1">
    <property type="nucleotide sequence ID" value="NZ_CP021434.1"/>
</dbReference>
<dbReference type="Gene3D" id="2.60.120.380">
    <property type="match status" value="1"/>
</dbReference>
<gene>
    <name evidence="2" type="ORF">CBW65_22485</name>
</gene>